<feature type="domain" description="SP-RING-type" evidence="12">
    <location>
        <begin position="177"/>
        <end position="262"/>
    </location>
</feature>
<feature type="compositionally biased region" description="Basic residues" evidence="11">
    <location>
        <begin position="1"/>
        <end position="10"/>
    </location>
</feature>
<evidence type="ECO:0000256" key="7">
    <source>
        <dbReference type="ARBA" id="ARBA00022786"/>
    </source>
</evidence>
<keyword evidence="6 10" id="KW-0863">Zinc-finger</keyword>
<feature type="region of interest" description="Disordered" evidence="11">
    <location>
        <begin position="261"/>
        <end position="284"/>
    </location>
</feature>
<comment type="pathway">
    <text evidence="2">Protein modification; protein sumoylation.</text>
</comment>
<organism evidence="13">
    <name type="scientific">Aphanomyces astaci</name>
    <name type="common">Crayfish plague agent</name>
    <dbReference type="NCBI Taxonomy" id="112090"/>
    <lineage>
        <taxon>Eukaryota</taxon>
        <taxon>Sar</taxon>
        <taxon>Stramenopiles</taxon>
        <taxon>Oomycota</taxon>
        <taxon>Saprolegniomycetes</taxon>
        <taxon>Saprolegniales</taxon>
        <taxon>Verrucalvaceae</taxon>
        <taxon>Aphanomyces</taxon>
    </lineage>
</organism>
<gene>
    <name evidence="13" type="ORF">H257_08438</name>
</gene>
<dbReference type="PROSITE" id="PS51044">
    <property type="entry name" value="ZF_SP_RING"/>
    <property type="match status" value="1"/>
</dbReference>
<evidence type="ECO:0000256" key="9">
    <source>
        <dbReference type="ARBA" id="ARBA00023242"/>
    </source>
</evidence>
<dbReference type="PANTHER" id="PTHR21330:SF1">
    <property type="entry name" value="E3 SUMO-PROTEIN LIGASE NSE2"/>
    <property type="match status" value="1"/>
</dbReference>
<sequence length="284" mass="31416">MARDGKRKAPVKAESHGSPDDGDDASGEDDEDVEQPRAPTIEDWKRQIEVEVQQAIPGALRMCVSNAKKQKHDLMKHTIEGVTAARNLAPLAKEHSMPLVDRLKQLTKEYALINGHIGAFDSKLTDLERTLQAGPGPQSFNGLLDMSAFHVADDVLSKHEYIKQFDAAAGIEREDEDDEDVMVQESNSVRSMSCPITQMLMTEPMRNLDCGHTYSRVGIESHLKHKQSCPVAGCRKRVGNLERDVDMEVLIANRSKATALPRHGGATAVDTDDDDDDQEEHVVE</sequence>
<dbReference type="GO" id="GO:0061665">
    <property type="term" value="F:SUMO ligase activity"/>
    <property type="evidence" value="ECO:0007669"/>
    <property type="project" value="TreeGrafter"/>
</dbReference>
<dbReference type="GO" id="GO:0008270">
    <property type="term" value="F:zinc ion binding"/>
    <property type="evidence" value="ECO:0007669"/>
    <property type="project" value="UniProtKB-KW"/>
</dbReference>
<evidence type="ECO:0000256" key="10">
    <source>
        <dbReference type="PROSITE-ProRule" id="PRU00452"/>
    </source>
</evidence>
<keyword evidence="7" id="KW-0833">Ubl conjugation pathway</keyword>
<comment type="subcellular location">
    <subcellularLocation>
        <location evidence="1">Nucleus</location>
    </subcellularLocation>
</comment>
<dbReference type="VEuPathDB" id="FungiDB:H257_08438"/>
<comment type="similarity">
    <text evidence="3">Belongs to the NSE2 family.</text>
</comment>
<dbReference type="UniPathway" id="UPA00886"/>
<dbReference type="InterPro" id="IPR026846">
    <property type="entry name" value="Nse2(Mms21)"/>
</dbReference>
<proteinExistence type="inferred from homology"/>
<dbReference type="Pfam" id="PF11789">
    <property type="entry name" value="zf-Nse"/>
    <property type="match status" value="1"/>
</dbReference>
<keyword evidence="5" id="KW-0479">Metal-binding</keyword>
<keyword evidence="8" id="KW-0862">Zinc</keyword>
<evidence type="ECO:0000256" key="6">
    <source>
        <dbReference type="ARBA" id="ARBA00022771"/>
    </source>
</evidence>
<dbReference type="PANTHER" id="PTHR21330">
    <property type="entry name" value="E3 SUMO-PROTEIN LIGASE NSE2"/>
    <property type="match status" value="1"/>
</dbReference>
<keyword evidence="4" id="KW-0808">Transferase</keyword>
<dbReference type="EMBL" id="KI913131">
    <property type="protein sequence ID" value="ETV78272.1"/>
    <property type="molecule type" value="Genomic_DNA"/>
</dbReference>
<dbReference type="GO" id="GO:0005634">
    <property type="term" value="C:nucleus"/>
    <property type="evidence" value="ECO:0007669"/>
    <property type="project" value="UniProtKB-SubCell"/>
</dbReference>
<dbReference type="OrthoDB" id="26899at2759"/>
<protein>
    <recommendedName>
        <fullName evidence="12">SP-RING-type domain-containing protein</fullName>
    </recommendedName>
</protein>
<dbReference type="Gene3D" id="3.30.40.10">
    <property type="entry name" value="Zinc/RING finger domain, C3HC4 (zinc finger)"/>
    <property type="match status" value="1"/>
</dbReference>
<accession>W4GF00</accession>
<dbReference type="GO" id="GO:0000724">
    <property type="term" value="P:double-strand break repair via homologous recombination"/>
    <property type="evidence" value="ECO:0007669"/>
    <property type="project" value="InterPro"/>
</dbReference>
<dbReference type="GO" id="GO:0016925">
    <property type="term" value="P:protein sumoylation"/>
    <property type="evidence" value="ECO:0007669"/>
    <property type="project" value="UniProtKB-UniPathway"/>
</dbReference>
<keyword evidence="9" id="KW-0539">Nucleus</keyword>
<dbReference type="GO" id="GO:0030915">
    <property type="term" value="C:Smc5-Smc6 complex"/>
    <property type="evidence" value="ECO:0007669"/>
    <property type="project" value="InterPro"/>
</dbReference>
<evidence type="ECO:0000256" key="8">
    <source>
        <dbReference type="ARBA" id="ARBA00022833"/>
    </source>
</evidence>
<name>W4GF00_APHAT</name>
<dbReference type="InterPro" id="IPR013083">
    <property type="entry name" value="Znf_RING/FYVE/PHD"/>
</dbReference>
<dbReference type="SUPFAM" id="SSF57850">
    <property type="entry name" value="RING/U-box"/>
    <property type="match status" value="1"/>
</dbReference>
<evidence type="ECO:0000256" key="5">
    <source>
        <dbReference type="ARBA" id="ARBA00022723"/>
    </source>
</evidence>
<evidence type="ECO:0000256" key="3">
    <source>
        <dbReference type="ARBA" id="ARBA00008212"/>
    </source>
</evidence>
<dbReference type="GeneID" id="20810434"/>
<evidence type="ECO:0000259" key="12">
    <source>
        <dbReference type="PROSITE" id="PS51044"/>
    </source>
</evidence>
<dbReference type="InterPro" id="IPR004181">
    <property type="entry name" value="Znf_MIZ"/>
</dbReference>
<feature type="compositionally biased region" description="Acidic residues" evidence="11">
    <location>
        <begin position="20"/>
        <end position="33"/>
    </location>
</feature>
<evidence type="ECO:0000256" key="1">
    <source>
        <dbReference type="ARBA" id="ARBA00004123"/>
    </source>
</evidence>
<evidence type="ECO:0000313" key="13">
    <source>
        <dbReference type="EMBL" id="ETV78272.1"/>
    </source>
</evidence>
<reference evidence="13" key="1">
    <citation type="submission" date="2013-12" db="EMBL/GenBank/DDBJ databases">
        <title>The Genome Sequence of Aphanomyces astaci APO3.</title>
        <authorList>
            <consortium name="The Broad Institute Genomics Platform"/>
            <person name="Russ C."/>
            <person name="Tyler B."/>
            <person name="van West P."/>
            <person name="Dieguez-Uribeondo J."/>
            <person name="Young S.K."/>
            <person name="Zeng Q."/>
            <person name="Gargeya S."/>
            <person name="Fitzgerald M."/>
            <person name="Abouelleil A."/>
            <person name="Alvarado L."/>
            <person name="Chapman S.B."/>
            <person name="Gainer-Dewar J."/>
            <person name="Goldberg J."/>
            <person name="Griggs A."/>
            <person name="Gujja S."/>
            <person name="Hansen M."/>
            <person name="Howarth C."/>
            <person name="Imamovic A."/>
            <person name="Ireland A."/>
            <person name="Larimer J."/>
            <person name="McCowan C."/>
            <person name="Murphy C."/>
            <person name="Pearson M."/>
            <person name="Poon T.W."/>
            <person name="Priest M."/>
            <person name="Roberts A."/>
            <person name="Saif S."/>
            <person name="Shea T."/>
            <person name="Sykes S."/>
            <person name="Wortman J."/>
            <person name="Nusbaum C."/>
            <person name="Birren B."/>
        </authorList>
    </citation>
    <scope>NUCLEOTIDE SEQUENCE [LARGE SCALE GENOMIC DNA]</scope>
    <source>
        <strain evidence="13">APO3</strain>
    </source>
</reference>
<dbReference type="RefSeq" id="XP_009832609.1">
    <property type="nucleotide sequence ID" value="XM_009834307.1"/>
</dbReference>
<evidence type="ECO:0000256" key="2">
    <source>
        <dbReference type="ARBA" id="ARBA00004718"/>
    </source>
</evidence>
<dbReference type="AlphaFoldDB" id="W4GF00"/>
<feature type="compositionally biased region" description="Acidic residues" evidence="11">
    <location>
        <begin position="270"/>
        <end position="284"/>
    </location>
</feature>
<dbReference type="STRING" id="112090.W4GF00"/>
<evidence type="ECO:0000256" key="11">
    <source>
        <dbReference type="SAM" id="MobiDB-lite"/>
    </source>
</evidence>
<evidence type="ECO:0000256" key="4">
    <source>
        <dbReference type="ARBA" id="ARBA00022679"/>
    </source>
</evidence>
<dbReference type="CDD" id="cd16651">
    <property type="entry name" value="SPL-RING_NSE2"/>
    <property type="match status" value="1"/>
</dbReference>
<feature type="region of interest" description="Disordered" evidence="11">
    <location>
        <begin position="1"/>
        <end position="42"/>
    </location>
</feature>